<name>A0ABN5AD33_9BACI</name>
<gene>
    <name evidence="1" type="ORF">S101395_00418</name>
</gene>
<reference evidence="1 2" key="1">
    <citation type="submission" date="2017-06" db="EMBL/GenBank/DDBJ databases">
        <title>Genome sequence of Bacillus sonorensis strain SRCM101395.</title>
        <authorList>
            <person name="Cho S.H."/>
        </authorList>
    </citation>
    <scope>NUCLEOTIDE SEQUENCE [LARGE SCALE GENOMIC DNA]</scope>
    <source>
        <strain evidence="1 2">SRCM101395</strain>
    </source>
</reference>
<dbReference type="EMBL" id="CP021920">
    <property type="protein sequence ID" value="ASB86973.1"/>
    <property type="molecule type" value="Genomic_DNA"/>
</dbReference>
<protein>
    <recommendedName>
        <fullName evidence="3">General stress protein</fullName>
    </recommendedName>
</protein>
<dbReference type="Proteomes" id="UP000196877">
    <property type="component" value="Chromosome"/>
</dbReference>
<dbReference type="RefSeq" id="WP_006639451.1">
    <property type="nucleotide sequence ID" value="NZ_BORD01000001.1"/>
</dbReference>
<evidence type="ECO:0008006" key="3">
    <source>
        <dbReference type="Google" id="ProtNLM"/>
    </source>
</evidence>
<keyword evidence="2" id="KW-1185">Reference proteome</keyword>
<evidence type="ECO:0000313" key="2">
    <source>
        <dbReference type="Proteomes" id="UP000196877"/>
    </source>
</evidence>
<sequence length="90" mass="10351">MNTAESIKLRAQSMTLKNLIELYRLCRSAKHQLYICSKKTMCKIKDLIELEMFRMANWEKECLIVIEGKEAGTLVQKARSIISNSRAGTQ</sequence>
<accession>A0ABN5AD33</accession>
<proteinExistence type="predicted"/>
<organism evidence="1 2">
    <name type="scientific">Bacillus sonorensis</name>
    <dbReference type="NCBI Taxonomy" id="119858"/>
    <lineage>
        <taxon>Bacteria</taxon>
        <taxon>Bacillati</taxon>
        <taxon>Bacillota</taxon>
        <taxon>Bacilli</taxon>
        <taxon>Bacillales</taxon>
        <taxon>Bacillaceae</taxon>
        <taxon>Bacillus</taxon>
    </lineage>
</organism>
<dbReference type="GeneID" id="92855542"/>
<evidence type="ECO:0000313" key="1">
    <source>
        <dbReference type="EMBL" id="ASB86973.1"/>
    </source>
</evidence>